<proteinExistence type="predicted"/>
<reference evidence="1" key="1">
    <citation type="submission" date="2018-05" db="EMBL/GenBank/DDBJ databases">
        <title>Draft genome of Mucuna pruriens seed.</title>
        <authorList>
            <person name="Nnadi N.E."/>
            <person name="Vos R."/>
            <person name="Hasami M.H."/>
            <person name="Devisetty U.K."/>
            <person name="Aguiy J.C."/>
        </authorList>
    </citation>
    <scope>NUCLEOTIDE SEQUENCE [LARGE SCALE GENOMIC DNA]</scope>
    <source>
        <strain evidence="1">JCA_2017</strain>
    </source>
</reference>
<organism evidence="1 2">
    <name type="scientific">Mucuna pruriens</name>
    <name type="common">Velvet bean</name>
    <name type="synonym">Dolichos pruriens</name>
    <dbReference type="NCBI Taxonomy" id="157652"/>
    <lineage>
        <taxon>Eukaryota</taxon>
        <taxon>Viridiplantae</taxon>
        <taxon>Streptophyta</taxon>
        <taxon>Embryophyta</taxon>
        <taxon>Tracheophyta</taxon>
        <taxon>Spermatophyta</taxon>
        <taxon>Magnoliopsida</taxon>
        <taxon>eudicotyledons</taxon>
        <taxon>Gunneridae</taxon>
        <taxon>Pentapetalae</taxon>
        <taxon>rosids</taxon>
        <taxon>fabids</taxon>
        <taxon>Fabales</taxon>
        <taxon>Fabaceae</taxon>
        <taxon>Papilionoideae</taxon>
        <taxon>50 kb inversion clade</taxon>
        <taxon>NPAAA clade</taxon>
        <taxon>indigoferoid/millettioid clade</taxon>
        <taxon>Phaseoleae</taxon>
        <taxon>Mucuna</taxon>
    </lineage>
</organism>
<evidence type="ECO:0000313" key="1">
    <source>
        <dbReference type="EMBL" id="RDY09176.1"/>
    </source>
</evidence>
<gene>
    <name evidence="1" type="ORF">CR513_06497</name>
</gene>
<accession>A0A371I2B2</accession>
<dbReference type="Proteomes" id="UP000257109">
    <property type="component" value="Unassembled WGS sequence"/>
</dbReference>
<sequence>MEFVDIRNDFYTVKFDLCVGRGRIEKKIINKCPWMIFCHNLAIWPWASNFMSSDIVINSMEYYDESVLLALITTIGEKVWFWNHWLNVQYEKLHLMLEMWDVWYVVRDSPLAKGEASTMEEIISTTSVDQEVVATK</sequence>
<dbReference type="EMBL" id="QJKJ01001108">
    <property type="protein sequence ID" value="RDY09176.1"/>
    <property type="molecule type" value="Genomic_DNA"/>
</dbReference>
<name>A0A371I2B2_MUCPR</name>
<dbReference type="AlphaFoldDB" id="A0A371I2B2"/>
<comment type="caution">
    <text evidence="1">The sequence shown here is derived from an EMBL/GenBank/DDBJ whole genome shotgun (WGS) entry which is preliminary data.</text>
</comment>
<evidence type="ECO:0000313" key="2">
    <source>
        <dbReference type="Proteomes" id="UP000257109"/>
    </source>
</evidence>
<protein>
    <submittedName>
        <fullName evidence="1">Uncharacterized protein</fullName>
    </submittedName>
</protein>
<feature type="non-terminal residue" evidence="1">
    <location>
        <position position="1"/>
    </location>
</feature>
<keyword evidence="2" id="KW-1185">Reference proteome</keyword>